<dbReference type="EMBL" id="AZJI01000001">
    <property type="protein sequence ID" value="ETD25024.1"/>
    <property type="molecule type" value="Genomic_DNA"/>
</dbReference>
<dbReference type="eggNOG" id="COG0260">
    <property type="taxonomic scope" value="Bacteria"/>
</dbReference>
<feature type="active site" evidence="8">
    <location>
        <position position="361"/>
    </location>
</feature>
<dbReference type="InterPro" id="IPR043472">
    <property type="entry name" value="Macro_dom-like"/>
</dbReference>
<keyword evidence="4 8" id="KW-0031">Aminopeptidase</keyword>
<feature type="binding site" evidence="8">
    <location>
        <position position="280"/>
    </location>
    <ligand>
        <name>Mn(2+)</name>
        <dbReference type="ChEBI" id="CHEBI:29035"/>
        <label>2</label>
    </ligand>
</feature>
<comment type="similarity">
    <text evidence="3 8">Belongs to the peptidase M17 family.</text>
</comment>
<dbReference type="EC" id="3.4.11.1" evidence="8"/>
<comment type="function">
    <text evidence="8">Presumably involved in the processing and regular turnover of intracellular proteins. Catalyzes the removal of unsubstituted N-terminal amino acids from various peptides.</text>
</comment>
<feature type="binding site" evidence="8">
    <location>
        <position position="359"/>
    </location>
    <ligand>
        <name>Mn(2+)</name>
        <dbReference type="ChEBI" id="CHEBI:29035"/>
        <label>1</label>
    </ligand>
</feature>
<dbReference type="InterPro" id="IPR023042">
    <property type="entry name" value="Peptidase_M17_leu_NH2_pept"/>
</dbReference>
<dbReference type="HAMAP" id="MF_00181">
    <property type="entry name" value="Cytosol_peptidase_M17"/>
    <property type="match status" value="1"/>
</dbReference>
<comment type="catalytic activity">
    <reaction evidence="2 8">
        <text>Release of an N-terminal amino acid, preferentially leucine, but not glutamic or aspartic acids.</text>
        <dbReference type="EC" id="3.4.11.10"/>
    </reaction>
</comment>
<dbReference type="PANTHER" id="PTHR11963">
    <property type="entry name" value="LEUCINE AMINOPEPTIDASE-RELATED"/>
    <property type="match status" value="1"/>
</dbReference>
<evidence type="ECO:0000259" key="9">
    <source>
        <dbReference type="PROSITE" id="PS00631"/>
    </source>
</evidence>
<keyword evidence="11" id="KW-1185">Reference proteome</keyword>
<accession>V8CCF4</accession>
<feature type="binding site" evidence="8">
    <location>
        <position position="275"/>
    </location>
    <ligand>
        <name>Mn(2+)</name>
        <dbReference type="ChEBI" id="CHEBI:29035"/>
        <label>2</label>
    </ligand>
</feature>
<dbReference type="GO" id="GO:0030145">
    <property type="term" value="F:manganese ion binding"/>
    <property type="evidence" value="ECO:0007669"/>
    <property type="project" value="UniProtKB-UniRule"/>
</dbReference>
<comment type="caution">
    <text evidence="10">The sequence shown here is derived from an EMBL/GenBank/DDBJ whole genome shotgun (WGS) entry which is preliminary data.</text>
</comment>
<dbReference type="PROSITE" id="PS00631">
    <property type="entry name" value="CYTOSOL_AP"/>
    <property type="match status" value="1"/>
</dbReference>
<dbReference type="RefSeq" id="WP_023927027.1">
    <property type="nucleotide sequence ID" value="NZ_KI669454.1"/>
</dbReference>
<protein>
    <recommendedName>
        <fullName evidence="8">Probable cytosol aminopeptidase</fullName>
        <ecNumber evidence="8">3.4.11.1</ecNumber>
    </recommendedName>
    <alternativeName>
        <fullName evidence="8">Leucine aminopeptidase</fullName>
        <shortName evidence="8">LAP</shortName>
        <ecNumber evidence="8">3.4.11.10</ecNumber>
    </alternativeName>
    <alternativeName>
        <fullName evidence="8">Leucyl aminopeptidase</fullName>
    </alternativeName>
</protein>
<feature type="active site" evidence="8">
    <location>
        <position position="287"/>
    </location>
</feature>
<evidence type="ECO:0000256" key="2">
    <source>
        <dbReference type="ARBA" id="ARBA00000967"/>
    </source>
</evidence>
<dbReference type="HOGENOM" id="CLU_013734_2_2_7"/>
<dbReference type="PATRIC" id="fig|1357400.3.peg.493"/>
<dbReference type="GO" id="GO:0006508">
    <property type="term" value="P:proteolysis"/>
    <property type="evidence" value="ECO:0007669"/>
    <property type="project" value="UniProtKB-KW"/>
</dbReference>
<dbReference type="CDD" id="cd00433">
    <property type="entry name" value="Peptidase_M17"/>
    <property type="match status" value="1"/>
</dbReference>
<comment type="catalytic activity">
    <reaction evidence="1 8">
        <text>Release of an N-terminal amino acid, Xaa-|-Yaa-, in which Xaa is preferably Leu, but may be other amino acids including Pro although not Arg or Lys, and Yaa may be Pro. Amino acid amides and methyl esters are also readily hydrolyzed, but rates on arylamides are exceedingly low.</text>
        <dbReference type="EC" id="3.4.11.1"/>
    </reaction>
</comment>
<dbReference type="SUPFAM" id="SSF53187">
    <property type="entry name" value="Zn-dependent exopeptidases"/>
    <property type="match status" value="1"/>
</dbReference>
<dbReference type="PRINTS" id="PR00481">
    <property type="entry name" value="LAMNOPPTDASE"/>
</dbReference>
<feature type="binding site" evidence="8">
    <location>
        <position position="298"/>
    </location>
    <ligand>
        <name>Mn(2+)</name>
        <dbReference type="ChEBI" id="CHEBI:29035"/>
        <label>2</label>
    </ligand>
</feature>
<dbReference type="Proteomes" id="UP000018731">
    <property type="component" value="Unassembled WGS sequence"/>
</dbReference>
<dbReference type="AlphaFoldDB" id="V8CCF4"/>
<dbReference type="NCBIfam" id="NF002081">
    <property type="entry name" value="PRK00913.3-3"/>
    <property type="match status" value="1"/>
</dbReference>
<dbReference type="Pfam" id="PF02789">
    <property type="entry name" value="Peptidase_M17_N"/>
    <property type="match status" value="1"/>
</dbReference>
<keyword evidence="5 8" id="KW-0645">Protease</keyword>
<evidence type="ECO:0000256" key="5">
    <source>
        <dbReference type="ARBA" id="ARBA00022670"/>
    </source>
</evidence>
<evidence type="ECO:0000313" key="10">
    <source>
        <dbReference type="EMBL" id="ETD25024.1"/>
    </source>
</evidence>
<proteinExistence type="inferred from homology"/>
<dbReference type="Pfam" id="PF00883">
    <property type="entry name" value="Peptidase_M17"/>
    <property type="match status" value="1"/>
</dbReference>
<dbReference type="EC" id="3.4.11.10" evidence="8"/>
<dbReference type="STRING" id="1357400.HMPREF2086_00359"/>
<dbReference type="InterPro" id="IPR000819">
    <property type="entry name" value="Peptidase_M17_C"/>
</dbReference>
<organism evidence="10 11">
    <name type="scientific">Helicobacter macacae MIT 99-5501</name>
    <dbReference type="NCBI Taxonomy" id="1357400"/>
    <lineage>
        <taxon>Bacteria</taxon>
        <taxon>Pseudomonadati</taxon>
        <taxon>Campylobacterota</taxon>
        <taxon>Epsilonproteobacteria</taxon>
        <taxon>Campylobacterales</taxon>
        <taxon>Helicobacteraceae</taxon>
        <taxon>Helicobacter</taxon>
    </lineage>
</organism>
<dbReference type="PANTHER" id="PTHR11963:SF23">
    <property type="entry name" value="CYTOSOL AMINOPEPTIDASE"/>
    <property type="match status" value="1"/>
</dbReference>
<comment type="cofactor">
    <cofactor evidence="8">
        <name>Mn(2+)</name>
        <dbReference type="ChEBI" id="CHEBI:29035"/>
    </cofactor>
    <text evidence="8">Binds 2 manganese ions per subunit.</text>
</comment>
<evidence type="ECO:0000256" key="8">
    <source>
        <dbReference type="HAMAP-Rule" id="MF_00181"/>
    </source>
</evidence>
<dbReference type="Gene3D" id="3.40.220.10">
    <property type="entry name" value="Leucine Aminopeptidase, subunit E, domain 1"/>
    <property type="match status" value="1"/>
</dbReference>
<feature type="binding site" evidence="8">
    <location>
        <position position="280"/>
    </location>
    <ligand>
        <name>Mn(2+)</name>
        <dbReference type="ChEBI" id="CHEBI:29035"/>
        <label>1</label>
    </ligand>
</feature>
<dbReference type="OrthoDB" id="9809354at2"/>
<keyword evidence="8" id="KW-0963">Cytoplasm</keyword>
<reference evidence="10 11" key="1">
    <citation type="journal article" date="2014" name="Genome Announc.">
        <title>Draft genome sequences of six enterohepatic helicobacter species isolated from humans and one from rhesus macaques.</title>
        <authorList>
            <person name="Shen Z."/>
            <person name="Sheh A."/>
            <person name="Young S.K."/>
            <person name="Abouelliel A."/>
            <person name="Ward D.V."/>
            <person name="Earl A.M."/>
            <person name="Fox J.G."/>
        </authorList>
    </citation>
    <scope>NUCLEOTIDE SEQUENCE [LARGE SCALE GENOMIC DNA]</scope>
    <source>
        <strain evidence="10 11">MIT 99-5501</strain>
    </source>
</reference>
<feature type="binding site" evidence="8">
    <location>
        <position position="359"/>
    </location>
    <ligand>
        <name>Mn(2+)</name>
        <dbReference type="ChEBI" id="CHEBI:29035"/>
        <label>2</label>
    </ligand>
</feature>
<gene>
    <name evidence="8" type="primary">pepA</name>
    <name evidence="10" type="ORF">HMPREF2086_00359</name>
</gene>
<feature type="binding site" evidence="8">
    <location>
        <position position="357"/>
    </location>
    <ligand>
        <name>Mn(2+)</name>
        <dbReference type="ChEBI" id="CHEBI:29035"/>
        <label>1</label>
    </ligand>
</feature>
<keyword evidence="6 8" id="KW-0378">Hydrolase</keyword>
<dbReference type="InterPro" id="IPR008283">
    <property type="entry name" value="Peptidase_M17_N"/>
</dbReference>
<dbReference type="Gene3D" id="3.40.630.10">
    <property type="entry name" value="Zn peptidases"/>
    <property type="match status" value="1"/>
</dbReference>
<dbReference type="GO" id="GO:0005737">
    <property type="term" value="C:cytoplasm"/>
    <property type="evidence" value="ECO:0007669"/>
    <property type="project" value="UniProtKB-SubCell"/>
</dbReference>
<keyword evidence="7 8" id="KW-0464">Manganese</keyword>
<evidence type="ECO:0000256" key="7">
    <source>
        <dbReference type="ARBA" id="ARBA00023211"/>
    </source>
</evidence>
<evidence type="ECO:0000256" key="4">
    <source>
        <dbReference type="ARBA" id="ARBA00022438"/>
    </source>
</evidence>
<evidence type="ECO:0000313" key="11">
    <source>
        <dbReference type="Proteomes" id="UP000018731"/>
    </source>
</evidence>
<keyword evidence="8" id="KW-0479">Metal-binding</keyword>
<dbReference type="GO" id="GO:0070006">
    <property type="term" value="F:metalloaminopeptidase activity"/>
    <property type="evidence" value="ECO:0007669"/>
    <property type="project" value="InterPro"/>
</dbReference>
<feature type="domain" description="Cytosol aminopeptidase" evidence="9">
    <location>
        <begin position="355"/>
        <end position="362"/>
    </location>
</feature>
<evidence type="ECO:0000256" key="1">
    <source>
        <dbReference type="ARBA" id="ARBA00000135"/>
    </source>
</evidence>
<dbReference type="SUPFAM" id="SSF52949">
    <property type="entry name" value="Macro domain-like"/>
    <property type="match status" value="1"/>
</dbReference>
<evidence type="ECO:0000256" key="6">
    <source>
        <dbReference type="ARBA" id="ARBA00022801"/>
    </source>
</evidence>
<sequence>MGNQIPNVEFIDKKFTEIGEGKAQVSIVLVPKESKKDATKSTQKDSVKKSKLPKHDWINAKALESFGYDGTSPFFLQSQKTLYIPIDTQKNGDISDEDLREAGAIAIRTLKHYPYESAKVGFYGSKERANKDFVLGALLGGYSFSEFKSKKKDSTLKHLIISSEGLKGDKLDIASAARECKKTKILAESINFVRDLINTPPQIATPKYLATKSQEIAQSAGIKCKILTKEDLKKEKMGAFLAVSRASNKSPRLIHLSYTPKDSSKNLPKVVLVGKGLTYDSGGLSLKPADYMTTMKADKSGACAVLGIINVIAKLGAQVQVEAILGASENMIGGNAYKPDDVLISREGVTIEVKNTDAEGRLVLADCLSYAQDLEPTVLIDFATLTGACVVGLGEYTSGIMGYNEKLKEDFESAALQSGELVARLPFNRHIAKLIESKIADVNNAASSRYGGAISAGMFLGEFIREKYKDKWLHIDIAGPAFVEKEWDINPYGASGAGVRMGVEFILEHYATKSKKR</sequence>
<dbReference type="InterPro" id="IPR011356">
    <property type="entry name" value="Leucine_aapep/pepB"/>
</dbReference>
<comment type="subcellular location">
    <subcellularLocation>
        <location evidence="8">Cytoplasm</location>
    </subcellularLocation>
</comment>
<name>V8CCF4_9HELI</name>
<evidence type="ECO:0000256" key="3">
    <source>
        <dbReference type="ARBA" id="ARBA00009528"/>
    </source>
</evidence>